<feature type="transmembrane region" description="Helical" evidence="6">
    <location>
        <begin position="204"/>
        <end position="224"/>
    </location>
</feature>
<proteinExistence type="predicted"/>
<reference evidence="7 8" key="1">
    <citation type="submission" date="2019-07" db="EMBL/GenBank/DDBJ databases">
        <title>Finished genome of Venturia effusa.</title>
        <authorList>
            <person name="Young C.A."/>
            <person name="Cox M.P."/>
            <person name="Ganley A.R.D."/>
            <person name="David W.J."/>
        </authorList>
    </citation>
    <scope>NUCLEOTIDE SEQUENCE [LARGE SCALE GENOMIC DNA]</scope>
    <source>
        <strain evidence="8">albino</strain>
    </source>
</reference>
<feature type="transmembrane region" description="Helical" evidence="6">
    <location>
        <begin position="78"/>
        <end position="101"/>
    </location>
</feature>
<organism evidence="7 8">
    <name type="scientific">Venturia effusa</name>
    <dbReference type="NCBI Taxonomy" id="50376"/>
    <lineage>
        <taxon>Eukaryota</taxon>
        <taxon>Fungi</taxon>
        <taxon>Dikarya</taxon>
        <taxon>Ascomycota</taxon>
        <taxon>Pezizomycotina</taxon>
        <taxon>Dothideomycetes</taxon>
        <taxon>Pleosporomycetidae</taxon>
        <taxon>Venturiales</taxon>
        <taxon>Venturiaceae</taxon>
        <taxon>Venturia</taxon>
    </lineage>
</organism>
<dbReference type="Proteomes" id="UP000316270">
    <property type="component" value="Chromosome 10"/>
</dbReference>
<dbReference type="InterPro" id="IPR036259">
    <property type="entry name" value="MFS_trans_sf"/>
</dbReference>
<keyword evidence="8" id="KW-1185">Reference proteome</keyword>
<dbReference type="GO" id="GO:0022857">
    <property type="term" value="F:transmembrane transporter activity"/>
    <property type="evidence" value="ECO:0007669"/>
    <property type="project" value="InterPro"/>
</dbReference>
<dbReference type="Pfam" id="PF07690">
    <property type="entry name" value="MFS_1"/>
    <property type="match status" value="1"/>
</dbReference>
<feature type="transmembrane region" description="Helical" evidence="6">
    <location>
        <begin position="140"/>
        <end position="158"/>
    </location>
</feature>
<keyword evidence="2 6" id="KW-0812">Transmembrane</keyword>
<evidence type="ECO:0000256" key="4">
    <source>
        <dbReference type="ARBA" id="ARBA00023136"/>
    </source>
</evidence>
<dbReference type="SUPFAM" id="SSF103473">
    <property type="entry name" value="MFS general substrate transporter"/>
    <property type="match status" value="1"/>
</dbReference>
<keyword evidence="4 6" id="KW-0472">Membrane</keyword>
<feature type="transmembrane region" description="Helical" evidence="6">
    <location>
        <begin position="165"/>
        <end position="184"/>
    </location>
</feature>
<evidence type="ECO:0000256" key="6">
    <source>
        <dbReference type="SAM" id="Phobius"/>
    </source>
</evidence>
<name>A0A517LDT1_9PEZI</name>
<protein>
    <recommendedName>
        <fullName evidence="9">Major facilitator superfamily (MFS) profile domain-containing protein</fullName>
    </recommendedName>
</protein>
<evidence type="ECO:0000313" key="7">
    <source>
        <dbReference type="EMBL" id="QDS73793.1"/>
    </source>
</evidence>
<evidence type="ECO:0008006" key="9">
    <source>
        <dbReference type="Google" id="ProtNLM"/>
    </source>
</evidence>
<keyword evidence="3 6" id="KW-1133">Transmembrane helix</keyword>
<feature type="region of interest" description="Disordered" evidence="5">
    <location>
        <begin position="302"/>
        <end position="321"/>
    </location>
</feature>
<feature type="transmembrane region" description="Helical" evidence="6">
    <location>
        <begin position="47"/>
        <end position="66"/>
    </location>
</feature>
<evidence type="ECO:0000313" key="8">
    <source>
        <dbReference type="Proteomes" id="UP000316270"/>
    </source>
</evidence>
<comment type="subcellular location">
    <subcellularLocation>
        <location evidence="1">Membrane</location>
        <topology evidence="1">Multi-pass membrane protein</topology>
    </subcellularLocation>
</comment>
<dbReference type="GO" id="GO:0005886">
    <property type="term" value="C:plasma membrane"/>
    <property type="evidence" value="ECO:0007669"/>
    <property type="project" value="TreeGrafter"/>
</dbReference>
<dbReference type="InterPro" id="IPR011701">
    <property type="entry name" value="MFS"/>
</dbReference>
<evidence type="ECO:0000256" key="5">
    <source>
        <dbReference type="SAM" id="MobiDB-lite"/>
    </source>
</evidence>
<dbReference type="Gene3D" id="1.20.1250.20">
    <property type="entry name" value="MFS general substrate transporter like domains"/>
    <property type="match status" value="1"/>
</dbReference>
<dbReference type="PANTHER" id="PTHR23501:SF94">
    <property type="entry name" value="MAJOR FACILITATOR SUPERFAMILY (MFS) PROFILE DOMAIN-CONTAINING PROTEIN"/>
    <property type="match status" value="1"/>
</dbReference>
<accession>A0A517LDT1</accession>
<dbReference type="AlphaFoldDB" id="A0A517LDT1"/>
<feature type="transmembrane region" description="Helical" evidence="6">
    <location>
        <begin position="113"/>
        <end position="134"/>
    </location>
</feature>
<dbReference type="PANTHER" id="PTHR23501">
    <property type="entry name" value="MAJOR FACILITATOR SUPERFAMILY"/>
    <property type="match status" value="1"/>
</dbReference>
<dbReference type="OrthoDB" id="2351791at2759"/>
<evidence type="ECO:0000256" key="2">
    <source>
        <dbReference type="ARBA" id="ARBA00022692"/>
    </source>
</evidence>
<evidence type="ECO:0000256" key="1">
    <source>
        <dbReference type="ARBA" id="ARBA00004141"/>
    </source>
</evidence>
<gene>
    <name evidence="7" type="ORF">FKW77_005788</name>
</gene>
<dbReference type="EMBL" id="CP042194">
    <property type="protein sequence ID" value="QDS73793.1"/>
    <property type="molecule type" value="Genomic_DNA"/>
</dbReference>
<sequence length="356" mass="38588">MATGLPPHAPVLLHRLCDHSIPFVATLQPKTETLKQQAEARRLARRCSLFMSSVTSFLLAVSWGGIQHPWDGRRTLVPLALGSLGLLYGFLHYAPLYYIAVRHTSYLKAGVNMIPKALTFIPSSIIVGGLMACFHHFRCAVWSGWLIVTISTGMLVLWGADTPSAIWIPIVIIVGTGHGLILSAQNFATKAIALPQDEASAAAMYMFLRSLGAANGAVIGGSVFQNIMAIKLRHYGLSTDITKNAEACISILCTQSKVDPIKHEQILRAYVYGNGSTFGFFCGLAGLAELASLCIKHSDTNKKLDSDHKLGQMRGRRASKHHSCQDTPACLAMAKTSTVRSRRMAIGEGLVNSDRC</sequence>
<evidence type="ECO:0000256" key="3">
    <source>
        <dbReference type="ARBA" id="ARBA00022989"/>
    </source>
</evidence>